<dbReference type="Pfam" id="PF01053">
    <property type="entry name" value="Cys_Met_Meta_PP"/>
    <property type="match status" value="1"/>
</dbReference>
<dbReference type="SUPFAM" id="SSF53383">
    <property type="entry name" value="PLP-dependent transferases"/>
    <property type="match status" value="1"/>
</dbReference>
<evidence type="ECO:0000256" key="2">
    <source>
        <dbReference type="ARBA" id="ARBA00022898"/>
    </source>
</evidence>
<reference evidence="4" key="1">
    <citation type="journal article" date="2020" name="mSystems">
        <title>Genome- and Community-Level Interaction Insights into Carbon Utilization and Element Cycling Functions of Hydrothermarchaeota in Hydrothermal Sediment.</title>
        <authorList>
            <person name="Zhou Z."/>
            <person name="Liu Y."/>
            <person name="Xu W."/>
            <person name="Pan J."/>
            <person name="Luo Z.H."/>
            <person name="Li M."/>
        </authorList>
    </citation>
    <scope>NUCLEOTIDE SEQUENCE [LARGE SCALE GENOMIC DNA]</scope>
    <source>
        <strain evidence="4">SpSt-186</strain>
    </source>
</reference>
<organism evidence="4">
    <name type="scientific">Thermoanaerobaculum aquaticum</name>
    <dbReference type="NCBI Taxonomy" id="1312852"/>
    <lineage>
        <taxon>Bacteria</taxon>
        <taxon>Pseudomonadati</taxon>
        <taxon>Acidobacteriota</taxon>
        <taxon>Thermoanaerobaculia</taxon>
        <taxon>Thermoanaerobaculales</taxon>
        <taxon>Thermoanaerobaculaceae</taxon>
        <taxon>Thermoanaerobaculum</taxon>
    </lineage>
</organism>
<dbReference type="PANTHER" id="PTHR11808">
    <property type="entry name" value="TRANS-SULFURATION ENZYME FAMILY MEMBER"/>
    <property type="match status" value="1"/>
</dbReference>
<dbReference type="InterPro" id="IPR015421">
    <property type="entry name" value="PyrdxlP-dep_Trfase_major"/>
</dbReference>
<dbReference type="InterPro" id="IPR015424">
    <property type="entry name" value="PyrdxlP-dep_Trfase"/>
</dbReference>
<dbReference type="Gene3D" id="3.40.640.10">
    <property type="entry name" value="Type I PLP-dependent aspartate aminotransferase-like (Major domain)"/>
    <property type="match status" value="1"/>
</dbReference>
<dbReference type="InterPro" id="IPR054542">
    <property type="entry name" value="Cys_met_metab_PP"/>
</dbReference>
<comment type="cofactor">
    <cofactor evidence="1 3">
        <name>pyridoxal 5'-phosphate</name>
        <dbReference type="ChEBI" id="CHEBI:597326"/>
    </cofactor>
</comment>
<dbReference type="EMBL" id="DSHW01000118">
    <property type="protein sequence ID" value="HEQ88080.1"/>
    <property type="molecule type" value="Genomic_DNA"/>
</dbReference>
<dbReference type="GO" id="GO:0019343">
    <property type="term" value="P:cysteine biosynthetic process via cystathionine"/>
    <property type="evidence" value="ECO:0007669"/>
    <property type="project" value="TreeGrafter"/>
</dbReference>
<evidence type="ECO:0000256" key="1">
    <source>
        <dbReference type="ARBA" id="ARBA00001933"/>
    </source>
</evidence>
<dbReference type="PANTHER" id="PTHR11808:SF75">
    <property type="entry name" value="CYSTATHIONINE GAMMA-SYNTHASE"/>
    <property type="match status" value="1"/>
</dbReference>
<evidence type="ECO:0000256" key="3">
    <source>
        <dbReference type="RuleBase" id="RU362118"/>
    </source>
</evidence>
<dbReference type="PROSITE" id="PS00868">
    <property type="entry name" value="CYS_MET_METAB_PP"/>
    <property type="match status" value="1"/>
</dbReference>
<dbReference type="GO" id="GO:0004123">
    <property type="term" value="F:cystathionine gamma-lyase activity"/>
    <property type="evidence" value="ECO:0007669"/>
    <property type="project" value="TreeGrafter"/>
</dbReference>
<dbReference type="FunFam" id="3.90.1150.10:FF:000008">
    <property type="entry name" value="Cystathionine gamma-synthase"/>
    <property type="match status" value="1"/>
</dbReference>
<dbReference type="GO" id="GO:0030170">
    <property type="term" value="F:pyridoxal phosphate binding"/>
    <property type="evidence" value="ECO:0007669"/>
    <property type="project" value="InterPro"/>
</dbReference>
<accession>A0A7V1ZHA5</accession>
<dbReference type="GO" id="GO:0005737">
    <property type="term" value="C:cytoplasm"/>
    <property type="evidence" value="ECO:0007669"/>
    <property type="project" value="TreeGrafter"/>
</dbReference>
<comment type="caution">
    <text evidence="4">The sequence shown here is derived from an EMBL/GenBank/DDBJ whole genome shotgun (WGS) entry which is preliminary data.</text>
</comment>
<dbReference type="AlphaFoldDB" id="A0A7V1ZHA5"/>
<comment type="similarity">
    <text evidence="3">Belongs to the trans-sulfuration enzymes family.</text>
</comment>
<keyword evidence="2 3" id="KW-0663">Pyridoxal phosphate</keyword>
<protein>
    <submittedName>
        <fullName evidence="4">PLP-dependent transferase</fullName>
    </submittedName>
</protein>
<name>A0A7V1ZHA5_9BACT</name>
<dbReference type="InterPro" id="IPR015422">
    <property type="entry name" value="PyrdxlP-dep_Trfase_small"/>
</dbReference>
<keyword evidence="4" id="KW-0808">Transferase</keyword>
<dbReference type="GO" id="GO:0003962">
    <property type="term" value="F:cystathionine gamma-synthase activity"/>
    <property type="evidence" value="ECO:0007669"/>
    <property type="project" value="TreeGrafter"/>
</dbReference>
<dbReference type="Gene3D" id="3.90.1150.10">
    <property type="entry name" value="Aspartate Aminotransferase, domain 1"/>
    <property type="match status" value="1"/>
</dbReference>
<gene>
    <name evidence="4" type="ORF">ENP06_01565</name>
</gene>
<sequence length="246" mass="26276">MRSKQAQAREVQVGVAQDLRVNAAELAHQRGVLVVVDNTFLSPVLQKPLALGADFVVHSTTKYLNGHSDAVGGVVVCKDGELGAQLHRIQNSAGAIMGPFDAYLVLRGIRTLALRMAAHEEGGRAVASFLAQHPRVVRVYYPGLASHPQHQLACHQQRGFGAMVAFDVGSLENARTVCNALKLFTLAESLGGVESLVSHPATMTHASVPKEEREKLGITDGLLRLSVGVEDPEDLLADLDRALAAL</sequence>
<dbReference type="GO" id="GO:0019346">
    <property type="term" value="P:transsulfuration"/>
    <property type="evidence" value="ECO:0007669"/>
    <property type="project" value="InterPro"/>
</dbReference>
<evidence type="ECO:0000313" key="4">
    <source>
        <dbReference type="EMBL" id="HEQ88080.1"/>
    </source>
</evidence>
<dbReference type="InterPro" id="IPR000277">
    <property type="entry name" value="Cys/Met-Metab_PyrdxlP-dep_enz"/>
</dbReference>
<proteinExistence type="inferred from homology"/>